<dbReference type="AlphaFoldDB" id="K5VMF7"/>
<dbReference type="EMBL" id="JH930475">
    <property type="protein sequence ID" value="EKM52653.1"/>
    <property type="molecule type" value="Genomic_DNA"/>
</dbReference>
<gene>
    <name evidence="1" type="ORF">PHACADRAFT_211877</name>
</gene>
<evidence type="ECO:0000313" key="1">
    <source>
        <dbReference type="EMBL" id="EKM52653.1"/>
    </source>
</evidence>
<reference evidence="1 2" key="1">
    <citation type="journal article" date="2012" name="BMC Genomics">
        <title>Comparative genomics of the white-rot fungi, Phanerochaete carnosa and P. chrysosporium, to elucidate the genetic basis of the distinct wood types they colonize.</title>
        <authorList>
            <person name="Suzuki H."/>
            <person name="MacDonald J."/>
            <person name="Syed K."/>
            <person name="Salamov A."/>
            <person name="Hori C."/>
            <person name="Aerts A."/>
            <person name="Henrissat B."/>
            <person name="Wiebenga A."/>
            <person name="vanKuyk P.A."/>
            <person name="Barry K."/>
            <person name="Lindquist E."/>
            <person name="LaButti K."/>
            <person name="Lapidus A."/>
            <person name="Lucas S."/>
            <person name="Coutinho P."/>
            <person name="Gong Y."/>
            <person name="Samejima M."/>
            <person name="Mahadevan R."/>
            <person name="Abou-Zaid M."/>
            <person name="de Vries R.P."/>
            <person name="Igarashi K."/>
            <person name="Yadav J.S."/>
            <person name="Grigoriev I.V."/>
            <person name="Master E.R."/>
        </authorList>
    </citation>
    <scope>NUCLEOTIDE SEQUENCE [LARGE SCALE GENOMIC DNA]</scope>
    <source>
        <strain evidence="1 2">HHB-10118-sp</strain>
    </source>
</reference>
<proteinExistence type="predicted"/>
<dbReference type="KEGG" id="pco:PHACADRAFT_211877"/>
<keyword evidence="2" id="KW-1185">Reference proteome</keyword>
<sequence length="453" mass="50844">MQEAGAALPPEVVHMIVTWASRIYNPAKKFDRRGLAACSALCRHWAKIIRPTLFHTIIIRSHLDLVELLALMDATAIVRPPITDCIQDVIVEHRGAQCCPWLHRIYQVWKRLVRPTVEIILEKSWITAPSPEYMPSRELKPSAGLGLLPGQALPITLPGSLYPFFRVALHSLKLRRVADLVRFVHRLPMVLECDLRNVTFVEDLTLSPLRTLRIRGPLRAVTASDCGDGTLEAQIFLASTVLAARERLHMDDPTWSSLLQTVRYSVPQSCSSVAMDINESEDKLFIRSGKLPVGALEQKDPSWGIVIEVSRPKHAEKNHGMQVYLTHNRVWSAIKLTLPLVSLNGHIFIFRLSARFIMQTDISPSSYHGYYSQMALGVYRLLSRGALDPCLPSGHVSLVVFRKFAGISTHQNPYQDRLPSSQNSASYAISLQPRAEYPQTSVAQGFAQNERTP</sequence>
<protein>
    <recommendedName>
        <fullName evidence="3">F-box domain-containing protein</fullName>
    </recommendedName>
</protein>
<accession>K5VMF7</accession>
<evidence type="ECO:0008006" key="3">
    <source>
        <dbReference type="Google" id="ProtNLM"/>
    </source>
</evidence>
<dbReference type="HOGENOM" id="CLU_604261_0_0_1"/>
<dbReference type="InParanoid" id="K5VMF7"/>
<dbReference type="RefSeq" id="XP_007398994.1">
    <property type="nucleotide sequence ID" value="XM_007398932.1"/>
</dbReference>
<name>K5VMF7_PHACS</name>
<dbReference type="GeneID" id="18913160"/>
<dbReference type="Proteomes" id="UP000008370">
    <property type="component" value="Unassembled WGS sequence"/>
</dbReference>
<evidence type="ECO:0000313" key="2">
    <source>
        <dbReference type="Proteomes" id="UP000008370"/>
    </source>
</evidence>
<organism evidence="1 2">
    <name type="scientific">Phanerochaete carnosa (strain HHB-10118-sp)</name>
    <name type="common">White-rot fungus</name>
    <name type="synonym">Peniophora carnosa</name>
    <dbReference type="NCBI Taxonomy" id="650164"/>
    <lineage>
        <taxon>Eukaryota</taxon>
        <taxon>Fungi</taxon>
        <taxon>Dikarya</taxon>
        <taxon>Basidiomycota</taxon>
        <taxon>Agaricomycotina</taxon>
        <taxon>Agaricomycetes</taxon>
        <taxon>Polyporales</taxon>
        <taxon>Phanerochaetaceae</taxon>
        <taxon>Phanerochaete</taxon>
    </lineage>
</organism>